<evidence type="ECO:0000313" key="3">
    <source>
        <dbReference type="EMBL" id="KIK47256.1"/>
    </source>
</evidence>
<accession>A0A0D0AZW0</accession>
<dbReference type="STRING" id="930992.A0A0D0AZW0"/>
<dbReference type="OrthoDB" id="10253254at2759"/>
<organism evidence="3 4">
    <name type="scientific">Suillus luteus UH-Slu-Lm8-n1</name>
    <dbReference type="NCBI Taxonomy" id="930992"/>
    <lineage>
        <taxon>Eukaryota</taxon>
        <taxon>Fungi</taxon>
        <taxon>Dikarya</taxon>
        <taxon>Basidiomycota</taxon>
        <taxon>Agaricomycotina</taxon>
        <taxon>Agaricomycetes</taxon>
        <taxon>Agaricomycetidae</taxon>
        <taxon>Boletales</taxon>
        <taxon>Suillineae</taxon>
        <taxon>Suillaceae</taxon>
        <taxon>Suillus</taxon>
    </lineage>
</organism>
<gene>
    <name evidence="3" type="ORF">CY34DRAFT_280678</name>
</gene>
<name>A0A0D0AZW0_9AGAM</name>
<dbReference type="Pfam" id="PF07717">
    <property type="entry name" value="OB_NTP_bind"/>
    <property type="match status" value="1"/>
</dbReference>
<reference evidence="4" key="2">
    <citation type="submission" date="2015-01" db="EMBL/GenBank/DDBJ databases">
        <title>Evolutionary Origins and Diversification of the Mycorrhizal Mutualists.</title>
        <authorList>
            <consortium name="DOE Joint Genome Institute"/>
            <consortium name="Mycorrhizal Genomics Consortium"/>
            <person name="Kohler A."/>
            <person name="Kuo A."/>
            <person name="Nagy L.G."/>
            <person name="Floudas D."/>
            <person name="Copeland A."/>
            <person name="Barry K.W."/>
            <person name="Cichocki N."/>
            <person name="Veneault-Fourrey C."/>
            <person name="LaButti K."/>
            <person name="Lindquist E.A."/>
            <person name="Lipzen A."/>
            <person name="Lundell T."/>
            <person name="Morin E."/>
            <person name="Murat C."/>
            <person name="Riley R."/>
            <person name="Ohm R."/>
            <person name="Sun H."/>
            <person name="Tunlid A."/>
            <person name="Henrissat B."/>
            <person name="Grigoriev I.V."/>
            <person name="Hibbett D.S."/>
            <person name="Martin F."/>
        </authorList>
    </citation>
    <scope>NUCLEOTIDE SEQUENCE [LARGE SCALE GENOMIC DNA]</scope>
    <source>
        <strain evidence="4">UH-Slu-Lm8-n1</strain>
    </source>
</reference>
<evidence type="ECO:0000256" key="1">
    <source>
        <dbReference type="SAM" id="MobiDB-lite"/>
    </source>
</evidence>
<evidence type="ECO:0000259" key="2">
    <source>
        <dbReference type="Pfam" id="PF07717"/>
    </source>
</evidence>
<dbReference type="InParanoid" id="A0A0D0AZW0"/>
<dbReference type="Proteomes" id="UP000054485">
    <property type="component" value="Unassembled WGS sequence"/>
</dbReference>
<feature type="compositionally biased region" description="Basic and acidic residues" evidence="1">
    <location>
        <begin position="22"/>
        <end position="31"/>
    </location>
</feature>
<sequence length="237" mass="26123">MPIASPMVMMKDWDTSRTLPSEQKRRGRPDGGHSSSLNSDIFRFLSVVGAYEYSGGGHQFCKAHFVRPKAMEEIHKLRAQLSNIADANFQNAEVGFNKNIRPPNDTQLKAIRQLLTAAFIDQVAVRKDLIQKNAHGGQFSTSKGVPYAAVGVSGDVFIHPASVLANRPPPDYVVFSEIVQTSRTWIKGLTVINPAWLSSLGKQSMCTFSKPSRNNAGVMMSIPRFGPDQWELPPVKA</sequence>
<feature type="domain" description="DEAD-box helicase OB fold" evidence="2">
    <location>
        <begin position="111"/>
        <end position="203"/>
    </location>
</feature>
<feature type="region of interest" description="Disordered" evidence="1">
    <location>
        <begin position="1"/>
        <end position="34"/>
    </location>
</feature>
<proteinExistence type="predicted"/>
<keyword evidence="4" id="KW-1185">Reference proteome</keyword>
<dbReference type="InterPro" id="IPR011709">
    <property type="entry name" value="DEAD-box_helicase_OB_fold"/>
</dbReference>
<protein>
    <recommendedName>
        <fullName evidence="2">DEAD-box helicase OB fold domain-containing protein</fullName>
    </recommendedName>
</protein>
<dbReference type="HOGENOM" id="CLU_1171282_0_0_1"/>
<evidence type="ECO:0000313" key="4">
    <source>
        <dbReference type="Proteomes" id="UP000054485"/>
    </source>
</evidence>
<dbReference type="AlphaFoldDB" id="A0A0D0AZW0"/>
<reference evidence="3 4" key="1">
    <citation type="submission" date="2014-04" db="EMBL/GenBank/DDBJ databases">
        <authorList>
            <consortium name="DOE Joint Genome Institute"/>
            <person name="Kuo A."/>
            <person name="Ruytinx J."/>
            <person name="Rineau F."/>
            <person name="Colpaert J."/>
            <person name="Kohler A."/>
            <person name="Nagy L.G."/>
            <person name="Floudas D."/>
            <person name="Copeland A."/>
            <person name="Barry K.W."/>
            <person name="Cichocki N."/>
            <person name="Veneault-Fourrey C."/>
            <person name="LaButti K."/>
            <person name="Lindquist E.A."/>
            <person name="Lipzen A."/>
            <person name="Lundell T."/>
            <person name="Morin E."/>
            <person name="Murat C."/>
            <person name="Sun H."/>
            <person name="Tunlid A."/>
            <person name="Henrissat B."/>
            <person name="Grigoriev I.V."/>
            <person name="Hibbett D.S."/>
            <person name="Martin F."/>
            <person name="Nordberg H.P."/>
            <person name="Cantor M.N."/>
            <person name="Hua S.X."/>
        </authorList>
    </citation>
    <scope>NUCLEOTIDE SEQUENCE [LARGE SCALE GENOMIC DNA]</scope>
    <source>
        <strain evidence="3 4">UH-Slu-Lm8-n1</strain>
    </source>
</reference>
<dbReference type="EMBL" id="KN835149">
    <property type="protein sequence ID" value="KIK47256.1"/>
    <property type="molecule type" value="Genomic_DNA"/>
</dbReference>